<dbReference type="Gene3D" id="2.40.50.140">
    <property type="entry name" value="Nucleic acid-binding proteins"/>
    <property type="match status" value="4"/>
</dbReference>
<dbReference type="GO" id="GO:0006364">
    <property type="term" value="P:rRNA processing"/>
    <property type="evidence" value="ECO:0007669"/>
    <property type="project" value="InterPro"/>
</dbReference>
<feature type="region of interest" description="Disordered" evidence="1">
    <location>
        <begin position="1"/>
        <end position="84"/>
    </location>
</feature>
<protein>
    <submittedName>
        <fullName evidence="3">rRNA biogenesis protein RRP5</fullName>
    </submittedName>
</protein>
<feature type="compositionally biased region" description="Basic and acidic residues" evidence="1">
    <location>
        <begin position="30"/>
        <end position="54"/>
    </location>
</feature>
<dbReference type="InterPro" id="IPR003029">
    <property type="entry name" value="S1_domain"/>
</dbReference>
<dbReference type="SUPFAM" id="SSF50249">
    <property type="entry name" value="Nucleic acid-binding proteins"/>
    <property type="match status" value="3"/>
</dbReference>
<dbReference type="PROSITE" id="PS50126">
    <property type="entry name" value="S1"/>
    <property type="match status" value="5"/>
</dbReference>
<dbReference type="Pfam" id="PF00575">
    <property type="entry name" value="S1"/>
    <property type="match status" value="2"/>
</dbReference>
<proteinExistence type="predicted"/>
<dbReference type="OrthoDB" id="412781at2759"/>
<dbReference type="PANTHER" id="PTHR23270">
    <property type="entry name" value="PROGRAMMED CELL DEATH PROTEIN 11 PRE-RRNA PROCESSING PROTEIN RRP5"/>
    <property type="match status" value="1"/>
</dbReference>
<dbReference type="Proteomes" id="UP000198406">
    <property type="component" value="Unassembled WGS sequence"/>
</dbReference>
<evidence type="ECO:0000313" key="3">
    <source>
        <dbReference type="EMBL" id="GAX21985.1"/>
    </source>
</evidence>
<dbReference type="EMBL" id="BDSP01000176">
    <property type="protein sequence ID" value="GAX21985.1"/>
    <property type="molecule type" value="Genomic_DNA"/>
</dbReference>
<reference evidence="3 4" key="1">
    <citation type="journal article" date="2015" name="Plant Cell">
        <title>Oil accumulation by the oleaginous diatom Fistulifera solaris as revealed by the genome and transcriptome.</title>
        <authorList>
            <person name="Tanaka T."/>
            <person name="Maeda Y."/>
            <person name="Veluchamy A."/>
            <person name="Tanaka M."/>
            <person name="Abida H."/>
            <person name="Marechal E."/>
            <person name="Bowler C."/>
            <person name="Muto M."/>
            <person name="Sunaga Y."/>
            <person name="Tanaka M."/>
            <person name="Yoshino T."/>
            <person name="Taniguchi T."/>
            <person name="Fukuda Y."/>
            <person name="Nemoto M."/>
            <person name="Matsumoto M."/>
            <person name="Wong P.S."/>
            <person name="Aburatani S."/>
            <person name="Fujibuchi W."/>
        </authorList>
    </citation>
    <scope>NUCLEOTIDE SEQUENCE [LARGE SCALE GENOMIC DNA]</scope>
    <source>
        <strain evidence="3 4">JPCC DA0580</strain>
    </source>
</reference>
<feature type="compositionally biased region" description="Basic and acidic residues" evidence="1">
    <location>
        <begin position="1250"/>
        <end position="1259"/>
    </location>
</feature>
<sequence>MEEGSFPRGRVKTAEPQDKDPNHVRRKRSKSEGDHKMRRSDDILFGKRTEDKQSSRKKRKQSPAEEKGAPASHQSLLPLGGGAVVLPKDKSGGGDPLIEGLGFAKLSKGFRVLGCVREVHADLAVFSLPNLWTGYMLRSSDEEPRCDSMLQVGQFLSVVIVKAVQEPVKGGGHRRRIQVSCLPNAVNKVISAAGALSTPLRDLSTFSGAPIRCQIMSIEDHGVLMNIGNGKKGFLKFSDIGEEYVVDEDMMMTDEVTTKKRLVVGRVLDCLVKAGTSADPSIISLSLPSRQDLIKHTIPSETTPSLAQLQPGMLVQARVERFARNGLCVTFCGNMFRGAIEVQHLGGFWIPTQRQESEEWKQFFKEHRSIPARIIAVDVSSKIIRLSLQSHILEMEVAGSTQEVGNVIQNATVVRLDRGVGALLAYEVDKEGATEVRSNVFKPLSSDENYRKACEKMAVYVHISKAMDKDNQKLSESEFGKEFAPSTKHDVRIVSASNWIDGIASGAAAPSIVDAQVISYADIKPAAVYKQVPVTALLDKGGVLVDLGMGVKGVVPDIQLFDKVVSSEYRTQLRKVKFSPGTKVDLRVLTVDPRAKRCVLTAKKSMVKTEKIIKSFNEAKIGDVGTGFVSKVDEQGLMVTFFDGVHGRLTARSLSSDAGVENHKHDYSVGDVLECRVTNVKRKSKRKSNERVQSNGELNGEQSFCELTLGLNIEGSAPSLVDDHADTEAVVKFSPGAVLPLKSMRIVELVHGKSKGDTYVPGYAIVNVKAKYLTKSDEDDTLSTIDCKLPFDQLLDEYDEVDIESADALDRFAESMLTVGKKVNRKGFVLLDPKKSATEYSSGTGTFAMVSIRPRLTETLLNQIESTNTDSRVIVPDPTTELYKGARLVGYVSNIDKRHGAFIRYLDGLTGLVPKQKGGLFLRKYSSLTTEVVAVDKRFNPPKLLVKACTEAVIQKDNSVHLQVGDVIDTATVTYLAFHQVSVELDAEKFGPKEKISARIHCTMARSKPLSARHNNASIMNTKQEISACHPFHGWVVGQKISHLKVVKVESKGGKTLVELTNDDEMTFLRNEDELSDGKKVSGIIYSVKPGSGLWISVSPGILCHIPALEASQDVKILNALEKSFPVGGRLHGTILNSKVWFERRSKNIHHHRNNDESKEREPPIVSLLDPIQFSSNKMPEKGGILIARVNRFLSPVGPPSLMLDLRGGFVGRCCITELDEPDDWENMPLGQSGRVAHDSSQSSNPKAGEMVHEKGEKREIRKETTRYVFFARTLQCI</sequence>
<organism evidence="3 4">
    <name type="scientific">Fistulifera solaris</name>
    <name type="common">Oleaginous diatom</name>
    <dbReference type="NCBI Taxonomy" id="1519565"/>
    <lineage>
        <taxon>Eukaryota</taxon>
        <taxon>Sar</taxon>
        <taxon>Stramenopiles</taxon>
        <taxon>Ochrophyta</taxon>
        <taxon>Bacillariophyta</taxon>
        <taxon>Bacillariophyceae</taxon>
        <taxon>Bacillariophycidae</taxon>
        <taxon>Naviculales</taxon>
        <taxon>Naviculaceae</taxon>
        <taxon>Fistulifera</taxon>
    </lineage>
</organism>
<dbReference type="SMART" id="SM00316">
    <property type="entry name" value="S1"/>
    <property type="match status" value="5"/>
</dbReference>
<feature type="domain" description="S1 motif" evidence="2">
    <location>
        <begin position="885"/>
        <end position="914"/>
    </location>
</feature>
<feature type="region of interest" description="Disordered" evidence="1">
    <location>
        <begin position="1226"/>
        <end position="1259"/>
    </location>
</feature>
<dbReference type="InterPro" id="IPR045209">
    <property type="entry name" value="Rrp5"/>
</dbReference>
<evidence type="ECO:0000313" key="4">
    <source>
        <dbReference type="Proteomes" id="UP000198406"/>
    </source>
</evidence>
<keyword evidence="4" id="KW-1185">Reference proteome</keyword>
<feature type="domain" description="S1 motif" evidence="2">
    <location>
        <begin position="312"/>
        <end position="389"/>
    </location>
</feature>
<dbReference type="PANTHER" id="PTHR23270:SF10">
    <property type="entry name" value="PROTEIN RRP5 HOMOLOG"/>
    <property type="match status" value="1"/>
</dbReference>
<comment type="caution">
    <text evidence="3">The sequence shown here is derived from an EMBL/GenBank/DDBJ whole genome shotgun (WGS) entry which is preliminary data.</text>
</comment>
<gene>
    <name evidence="3" type="ORF">FisN_25Hh215</name>
</gene>
<feature type="domain" description="S1 motif" evidence="2">
    <location>
        <begin position="622"/>
        <end position="697"/>
    </location>
</feature>
<feature type="domain" description="S1 motif" evidence="2">
    <location>
        <begin position="208"/>
        <end position="288"/>
    </location>
</feature>
<dbReference type="GO" id="GO:0003723">
    <property type="term" value="F:RNA binding"/>
    <property type="evidence" value="ECO:0007669"/>
    <property type="project" value="TreeGrafter"/>
</dbReference>
<dbReference type="AlphaFoldDB" id="A0A1Z5K721"/>
<feature type="domain" description="S1 motif" evidence="2">
    <location>
        <begin position="526"/>
        <end position="603"/>
    </location>
</feature>
<evidence type="ECO:0000259" key="2">
    <source>
        <dbReference type="PROSITE" id="PS50126"/>
    </source>
</evidence>
<dbReference type="GO" id="GO:0032040">
    <property type="term" value="C:small-subunit processome"/>
    <property type="evidence" value="ECO:0007669"/>
    <property type="project" value="TreeGrafter"/>
</dbReference>
<accession>A0A1Z5K721</accession>
<dbReference type="InterPro" id="IPR012340">
    <property type="entry name" value="NA-bd_OB-fold"/>
</dbReference>
<evidence type="ECO:0000256" key="1">
    <source>
        <dbReference type="SAM" id="MobiDB-lite"/>
    </source>
</evidence>
<dbReference type="InParanoid" id="A0A1Z5K721"/>
<name>A0A1Z5K721_FISSO</name>
<feature type="compositionally biased region" description="Basic and acidic residues" evidence="1">
    <location>
        <begin position="12"/>
        <end position="23"/>
    </location>
</feature>